<gene>
    <name evidence="2" type="ORF">FRX48_03880</name>
</gene>
<protein>
    <submittedName>
        <fullName evidence="2">Uncharacterized protein</fullName>
    </submittedName>
</protein>
<dbReference type="Proteomes" id="UP000324767">
    <property type="component" value="Unassembled WGS sequence"/>
</dbReference>
<proteinExistence type="predicted"/>
<feature type="region of interest" description="Disordered" evidence="1">
    <location>
        <begin position="1"/>
        <end position="26"/>
    </location>
</feature>
<evidence type="ECO:0000256" key="1">
    <source>
        <dbReference type="SAM" id="MobiDB-lite"/>
    </source>
</evidence>
<reference evidence="2 3" key="1">
    <citation type="submission" date="2019-09" db="EMBL/GenBank/DDBJ databases">
        <title>The hologenome of the rock-dwelling lichen Lasallia pustulata.</title>
        <authorList>
            <person name="Greshake Tzovaras B."/>
            <person name="Segers F."/>
            <person name="Bicker A."/>
            <person name="Dal Grande F."/>
            <person name="Otte J."/>
            <person name="Hankeln T."/>
            <person name="Schmitt I."/>
            <person name="Ebersberger I."/>
        </authorList>
    </citation>
    <scope>NUCLEOTIDE SEQUENCE [LARGE SCALE GENOMIC DNA]</scope>
    <source>
        <strain evidence="2">A1-1</strain>
    </source>
</reference>
<accession>A0A5M8PV36</accession>
<sequence length="101" mass="11542">MRKRIASPSKSEPVPEEPLGRVERPEGEIYEINGRERQVELDSVPRHEIDGVPRHELEVQERARELVRRMMYELGVHNGAWSLPPELGVLNGAPAFPPELE</sequence>
<organism evidence="2 3">
    <name type="scientific">Lasallia pustulata</name>
    <dbReference type="NCBI Taxonomy" id="136370"/>
    <lineage>
        <taxon>Eukaryota</taxon>
        <taxon>Fungi</taxon>
        <taxon>Dikarya</taxon>
        <taxon>Ascomycota</taxon>
        <taxon>Pezizomycotina</taxon>
        <taxon>Lecanoromycetes</taxon>
        <taxon>OSLEUM clade</taxon>
        <taxon>Umbilicariomycetidae</taxon>
        <taxon>Umbilicariales</taxon>
        <taxon>Umbilicariaceae</taxon>
        <taxon>Lasallia</taxon>
    </lineage>
</organism>
<name>A0A5M8PV36_9LECA</name>
<dbReference type="AlphaFoldDB" id="A0A5M8PV36"/>
<evidence type="ECO:0000313" key="2">
    <source>
        <dbReference type="EMBL" id="KAA6412887.1"/>
    </source>
</evidence>
<comment type="caution">
    <text evidence="2">The sequence shown here is derived from an EMBL/GenBank/DDBJ whole genome shotgun (WGS) entry which is preliminary data.</text>
</comment>
<dbReference type="EMBL" id="VXIT01000005">
    <property type="protein sequence ID" value="KAA6412887.1"/>
    <property type="molecule type" value="Genomic_DNA"/>
</dbReference>
<evidence type="ECO:0000313" key="3">
    <source>
        <dbReference type="Proteomes" id="UP000324767"/>
    </source>
</evidence>